<protein>
    <recommendedName>
        <fullName evidence="5">Ribonuclease VapC</fullName>
        <shortName evidence="5">RNase VapC</shortName>
        <ecNumber evidence="5">3.1.-.-</ecNumber>
    </recommendedName>
    <alternativeName>
        <fullName evidence="5">Toxin VapC</fullName>
    </alternativeName>
</protein>
<evidence type="ECO:0000256" key="2">
    <source>
        <dbReference type="ARBA" id="ARBA00022722"/>
    </source>
</evidence>
<evidence type="ECO:0000259" key="6">
    <source>
        <dbReference type="Pfam" id="PF01850"/>
    </source>
</evidence>
<proteinExistence type="inferred from homology"/>
<dbReference type="NCBIfam" id="TIGR00028">
    <property type="entry name" value="Mtu_PIN_fam"/>
    <property type="match status" value="1"/>
</dbReference>
<dbReference type="GO" id="GO:0045926">
    <property type="term" value="P:negative regulation of growth"/>
    <property type="evidence" value="ECO:0007669"/>
    <property type="project" value="UniProtKB-ARBA"/>
</dbReference>
<reference evidence="7 8" key="1">
    <citation type="journal article" date="2010" name="Nature">
        <title>Nitrite-driven anaerobic methane oxidation by oxygenic bacteria.</title>
        <authorList>
            <person name="Ettwig K.F."/>
            <person name="Butler M.K."/>
            <person name="Le Paslier D."/>
            <person name="Pelletier E."/>
            <person name="Mangenot S."/>
            <person name="Kuypers M.M.M."/>
            <person name="Schreiber F."/>
            <person name="Dutilh B.E."/>
            <person name="Zedelius J."/>
            <person name="de Beer D."/>
            <person name="Gloerich J."/>
            <person name="Wessels H.J.C.T."/>
            <person name="van Allen T."/>
            <person name="Luesken F."/>
            <person name="Wu M."/>
            <person name="van de Pas-Schoonen K.T."/>
            <person name="Op den Camp H.J.M."/>
            <person name="Janssen-Megens E.M."/>
            <person name="Francoijs K-J."/>
            <person name="Stunnenberg H."/>
            <person name="Weissenbach J."/>
            <person name="Jetten M.S.M."/>
            <person name="Strous M."/>
        </authorList>
    </citation>
    <scope>NUCLEOTIDE SEQUENCE [LARGE SCALE GENOMIC DNA]</scope>
</reference>
<keyword evidence="1 5" id="KW-1277">Toxin-antitoxin system</keyword>
<evidence type="ECO:0000313" key="7">
    <source>
        <dbReference type="EMBL" id="CBE69749.1"/>
    </source>
</evidence>
<dbReference type="eggNOG" id="COG1848">
    <property type="taxonomic scope" value="Bacteria"/>
</dbReference>
<keyword evidence="2 5" id="KW-0540">Nuclease</keyword>
<evidence type="ECO:0000256" key="1">
    <source>
        <dbReference type="ARBA" id="ARBA00022649"/>
    </source>
</evidence>
<dbReference type="InterPro" id="IPR002716">
    <property type="entry name" value="PIN_dom"/>
</dbReference>
<keyword evidence="3 5" id="KW-0479">Metal-binding</keyword>
<dbReference type="InterPro" id="IPR022907">
    <property type="entry name" value="VapC_family"/>
</dbReference>
<comment type="similarity">
    <text evidence="5">Belongs to the PINc/VapC protein family.</text>
</comment>
<dbReference type="HOGENOM" id="CLU_146668_1_0_0"/>
<dbReference type="AlphaFoldDB" id="D5MKC7"/>
<dbReference type="InterPro" id="IPR029060">
    <property type="entry name" value="PIN-like_dom_sf"/>
</dbReference>
<feature type="binding site" evidence="5">
    <location>
        <position position="5"/>
    </location>
    <ligand>
        <name>Mg(2+)</name>
        <dbReference type="ChEBI" id="CHEBI:18420"/>
    </ligand>
</feature>
<dbReference type="EMBL" id="FP565575">
    <property type="protein sequence ID" value="CBE69749.1"/>
    <property type="molecule type" value="Genomic_DNA"/>
</dbReference>
<dbReference type="GO" id="GO:0004540">
    <property type="term" value="F:RNA nuclease activity"/>
    <property type="evidence" value="ECO:0007669"/>
    <property type="project" value="InterPro"/>
</dbReference>
<dbReference type="SUPFAM" id="SSF88723">
    <property type="entry name" value="PIN domain-like"/>
    <property type="match status" value="1"/>
</dbReference>
<dbReference type="Pfam" id="PF01850">
    <property type="entry name" value="PIN"/>
    <property type="match status" value="1"/>
</dbReference>
<dbReference type="InterPro" id="IPR006226">
    <property type="entry name" value="Mtu_PIN"/>
</dbReference>
<keyword evidence="5" id="KW-0460">Magnesium</keyword>
<evidence type="ECO:0000256" key="5">
    <source>
        <dbReference type="HAMAP-Rule" id="MF_00265"/>
    </source>
</evidence>
<evidence type="ECO:0000313" key="8">
    <source>
        <dbReference type="Proteomes" id="UP000006898"/>
    </source>
</evidence>
<keyword evidence="5" id="KW-0800">Toxin</keyword>
<dbReference type="GO" id="GO:0090729">
    <property type="term" value="F:toxin activity"/>
    <property type="evidence" value="ECO:0007669"/>
    <property type="project" value="UniProtKB-KW"/>
</dbReference>
<feature type="binding site" evidence="5">
    <location>
        <position position="108"/>
    </location>
    <ligand>
        <name>Mg(2+)</name>
        <dbReference type="ChEBI" id="CHEBI:18420"/>
    </ligand>
</feature>
<dbReference type="GO" id="GO:0000287">
    <property type="term" value="F:magnesium ion binding"/>
    <property type="evidence" value="ECO:0007669"/>
    <property type="project" value="UniProtKB-UniRule"/>
</dbReference>
<dbReference type="Gene3D" id="3.40.50.1010">
    <property type="entry name" value="5'-nuclease"/>
    <property type="match status" value="1"/>
</dbReference>
<keyword evidence="4 5" id="KW-0378">Hydrolase</keyword>
<comment type="cofactor">
    <cofactor evidence="5">
        <name>Mg(2+)</name>
        <dbReference type="ChEBI" id="CHEBI:18420"/>
    </cofactor>
</comment>
<organism evidence="7 8">
    <name type="scientific">Methylomirabilis oxygeniifera</name>
    <dbReference type="NCBI Taxonomy" id="671143"/>
    <lineage>
        <taxon>Bacteria</taxon>
        <taxon>Candidatus Methylomirabilota</taxon>
        <taxon>Candidatus Methylomirabilia</taxon>
        <taxon>Candidatus Methylomirabilales</taxon>
        <taxon>Candidatus Methylomirabilaceae</taxon>
        <taxon>Candidatus Methylomirabilis</taxon>
    </lineage>
</organism>
<dbReference type="Proteomes" id="UP000006898">
    <property type="component" value="Chromosome"/>
</dbReference>
<dbReference type="EC" id="3.1.-.-" evidence="5"/>
<dbReference type="KEGG" id="mox:DAMO_2676"/>
<dbReference type="STRING" id="671143.DAMO_2676"/>
<name>D5MKC7_METO1</name>
<sequence>MIAVDTNLLVYAHREDSPWHTAAYARIAELAESRAPWAIPWPCLHEFLAIVTHPTIYAPATPLAIALDQVDAWLESPSLTLLTEMSGYWIQLRHAIQKGQIAGPQVHDAHIAALCRLHGVRELWTADRHFGRFPDLPVRNPLVE</sequence>
<evidence type="ECO:0000256" key="4">
    <source>
        <dbReference type="ARBA" id="ARBA00022801"/>
    </source>
</evidence>
<comment type="function">
    <text evidence="5">Toxic component of a toxin-antitoxin (TA) system. An RNase.</text>
</comment>
<gene>
    <name evidence="5" type="primary">vapC</name>
    <name evidence="7" type="ORF">DAMO_2676</name>
</gene>
<dbReference type="GO" id="GO:0016788">
    <property type="term" value="F:hydrolase activity, acting on ester bonds"/>
    <property type="evidence" value="ECO:0007669"/>
    <property type="project" value="InterPro"/>
</dbReference>
<feature type="domain" description="PIN" evidence="6">
    <location>
        <begin position="2"/>
        <end position="134"/>
    </location>
</feature>
<dbReference type="HAMAP" id="MF_00265">
    <property type="entry name" value="VapC_Nob1"/>
    <property type="match status" value="1"/>
</dbReference>
<accession>D5MKC7</accession>
<evidence type="ECO:0000256" key="3">
    <source>
        <dbReference type="ARBA" id="ARBA00022723"/>
    </source>
</evidence>